<feature type="signal peptide" evidence="1">
    <location>
        <begin position="1"/>
        <end position="18"/>
    </location>
</feature>
<protein>
    <submittedName>
        <fullName evidence="3">Carbohydrate esterase family 3 protein</fullName>
    </submittedName>
</protein>
<dbReference type="InterPro" id="IPR036514">
    <property type="entry name" value="SGNH_hydro_sf"/>
</dbReference>
<dbReference type="EMBL" id="KZ805319">
    <property type="protein sequence ID" value="PVI04656.1"/>
    <property type="molecule type" value="Genomic_DNA"/>
</dbReference>
<evidence type="ECO:0000256" key="1">
    <source>
        <dbReference type="SAM" id="SignalP"/>
    </source>
</evidence>
<sequence length="243" mass="26315">MKFTILAPLCGLLSLTAALPSQQRSVNNAVSPRADKIRIMPMGASIVETTCWRAYLWQKLQNAGITNIDFVGGQSGPATCTLNGAPVSFDPNNEGHSGARATEYAAGGNLTRWLNAQKPVDIIMIHLGTNDMASHYSVSDTIKAYDTLLSEMRASNPAMKIIVSLLIPIDPKLFGQDVTDGIIALNAALRDWIARNKVLLVDNYTGFDYSTMTIEGEHPNEKGSVFMADHFYPVLKNAIEGGS</sequence>
<proteinExistence type="predicted"/>
<keyword evidence="4" id="KW-1185">Reference proteome</keyword>
<feature type="chain" id="PRO_5016155477" evidence="1">
    <location>
        <begin position="19"/>
        <end position="243"/>
    </location>
</feature>
<dbReference type="GO" id="GO:0004622">
    <property type="term" value="F:phosphatidylcholine lysophospholipase activity"/>
    <property type="evidence" value="ECO:0007669"/>
    <property type="project" value="TreeGrafter"/>
</dbReference>
<dbReference type="AlphaFoldDB" id="A0A2V1E2W5"/>
<gene>
    <name evidence="3" type="ORF">DM02DRAFT_611277</name>
</gene>
<organism evidence="3 4">
    <name type="scientific">Periconia macrospinosa</name>
    <dbReference type="NCBI Taxonomy" id="97972"/>
    <lineage>
        <taxon>Eukaryota</taxon>
        <taxon>Fungi</taxon>
        <taxon>Dikarya</taxon>
        <taxon>Ascomycota</taxon>
        <taxon>Pezizomycotina</taxon>
        <taxon>Dothideomycetes</taxon>
        <taxon>Pleosporomycetidae</taxon>
        <taxon>Pleosporales</taxon>
        <taxon>Massarineae</taxon>
        <taxon>Periconiaceae</taxon>
        <taxon>Periconia</taxon>
    </lineage>
</organism>
<name>A0A2V1E2W5_9PLEO</name>
<dbReference type="Pfam" id="PF13472">
    <property type="entry name" value="Lipase_GDSL_2"/>
    <property type="match status" value="1"/>
</dbReference>
<evidence type="ECO:0000259" key="2">
    <source>
        <dbReference type="Pfam" id="PF13472"/>
    </source>
</evidence>
<dbReference type="InterPro" id="IPR051532">
    <property type="entry name" value="Ester_Hydrolysis_Enzymes"/>
</dbReference>
<dbReference type="Gene3D" id="3.40.50.1110">
    <property type="entry name" value="SGNH hydrolase"/>
    <property type="match status" value="1"/>
</dbReference>
<feature type="domain" description="SGNH hydrolase-type esterase" evidence="2">
    <location>
        <begin position="92"/>
        <end position="223"/>
    </location>
</feature>
<dbReference type="PANTHER" id="PTHR30383:SF2">
    <property type="entry name" value="CELLULOSE-BINDING PROTEIN"/>
    <property type="match status" value="1"/>
</dbReference>
<dbReference type="PANTHER" id="PTHR30383">
    <property type="entry name" value="THIOESTERASE 1/PROTEASE 1/LYSOPHOSPHOLIPASE L1"/>
    <property type="match status" value="1"/>
</dbReference>
<dbReference type="SUPFAM" id="SSF52266">
    <property type="entry name" value="SGNH hydrolase"/>
    <property type="match status" value="1"/>
</dbReference>
<accession>A0A2V1E2W5</accession>
<evidence type="ECO:0000313" key="4">
    <source>
        <dbReference type="Proteomes" id="UP000244855"/>
    </source>
</evidence>
<evidence type="ECO:0000313" key="3">
    <source>
        <dbReference type="EMBL" id="PVI04656.1"/>
    </source>
</evidence>
<dbReference type="InterPro" id="IPR013830">
    <property type="entry name" value="SGNH_hydro"/>
</dbReference>
<reference evidence="3 4" key="1">
    <citation type="journal article" date="2018" name="Sci. Rep.">
        <title>Comparative genomics provides insights into the lifestyle and reveals functional heterogeneity of dark septate endophytic fungi.</title>
        <authorList>
            <person name="Knapp D.G."/>
            <person name="Nemeth J.B."/>
            <person name="Barry K."/>
            <person name="Hainaut M."/>
            <person name="Henrissat B."/>
            <person name="Johnson J."/>
            <person name="Kuo A."/>
            <person name="Lim J.H.P."/>
            <person name="Lipzen A."/>
            <person name="Nolan M."/>
            <person name="Ohm R.A."/>
            <person name="Tamas L."/>
            <person name="Grigoriev I.V."/>
            <person name="Spatafora J.W."/>
            <person name="Nagy L.G."/>
            <person name="Kovacs G.M."/>
        </authorList>
    </citation>
    <scope>NUCLEOTIDE SEQUENCE [LARGE SCALE GENOMIC DNA]</scope>
    <source>
        <strain evidence="3 4">DSE2036</strain>
    </source>
</reference>
<keyword evidence="1" id="KW-0732">Signal</keyword>
<dbReference type="OrthoDB" id="2119228at2759"/>
<dbReference type="CDD" id="cd01833">
    <property type="entry name" value="XynB_like"/>
    <property type="match status" value="1"/>
</dbReference>
<dbReference type="Proteomes" id="UP000244855">
    <property type="component" value="Unassembled WGS sequence"/>
</dbReference>